<feature type="region of interest" description="Disordered" evidence="1">
    <location>
        <begin position="52"/>
        <end position="79"/>
    </location>
</feature>
<evidence type="ECO:0000256" key="1">
    <source>
        <dbReference type="SAM" id="MobiDB-lite"/>
    </source>
</evidence>
<keyword evidence="3" id="KW-1185">Reference proteome</keyword>
<gene>
    <name evidence="2" type="ORF">CITCOLO1_LOCUS10718</name>
</gene>
<proteinExistence type="predicted"/>
<evidence type="ECO:0000313" key="3">
    <source>
        <dbReference type="Proteomes" id="UP001642487"/>
    </source>
</evidence>
<accession>A0ABP0YGQ1</accession>
<protein>
    <submittedName>
        <fullName evidence="2">Uncharacterized protein</fullName>
    </submittedName>
</protein>
<feature type="region of interest" description="Disordered" evidence="1">
    <location>
        <begin position="1"/>
        <end position="28"/>
    </location>
</feature>
<evidence type="ECO:0000313" key="2">
    <source>
        <dbReference type="EMBL" id="CAK9318746.1"/>
    </source>
</evidence>
<reference evidence="2 3" key="1">
    <citation type="submission" date="2024-03" db="EMBL/GenBank/DDBJ databases">
        <authorList>
            <person name="Gkanogiannis A."/>
            <person name="Becerra Lopez-Lavalle L."/>
        </authorList>
    </citation>
    <scope>NUCLEOTIDE SEQUENCE [LARGE SCALE GENOMIC DNA]</scope>
</reference>
<feature type="compositionally biased region" description="Low complexity" evidence="1">
    <location>
        <begin position="52"/>
        <end position="71"/>
    </location>
</feature>
<sequence>MEKLISGGKEGEKKRDKNGIFGAKRDSDSKHVSWRVLPLLKYPIIPSSFLSIAAPSSSSSSSSSSAAASIFRRSEDRSHSVLTLIRSTLLRGRILRRESRGSLK</sequence>
<dbReference type="Proteomes" id="UP001642487">
    <property type="component" value="Chromosome 3"/>
</dbReference>
<name>A0ABP0YGQ1_9ROSI</name>
<organism evidence="2 3">
    <name type="scientific">Citrullus colocynthis</name>
    <name type="common">colocynth</name>
    <dbReference type="NCBI Taxonomy" id="252529"/>
    <lineage>
        <taxon>Eukaryota</taxon>
        <taxon>Viridiplantae</taxon>
        <taxon>Streptophyta</taxon>
        <taxon>Embryophyta</taxon>
        <taxon>Tracheophyta</taxon>
        <taxon>Spermatophyta</taxon>
        <taxon>Magnoliopsida</taxon>
        <taxon>eudicotyledons</taxon>
        <taxon>Gunneridae</taxon>
        <taxon>Pentapetalae</taxon>
        <taxon>rosids</taxon>
        <taxon>fabids</taxon>
        <taxon>Cucurbitales</taxon>
        <taxon>Cucurbitaceae</taxon>
        <taxon>Benincaseae</taxon>
        <taxon>Citrullus</taxon>
    </lineage>
</organism>
<dbReference type="EMBL" id="OZ021737">
    <property type="protein sequence ID" value="CAK9318746.1"/>
    <property type="molecule type" value="Genomic_DNA"/>
</dbReference>